<dbReference type="Gene3D" id="1.10.10.10">
    <property type="entry name" value="Winged helix-like DNA-binding domain superfamily/Winged helix DNA-binding domain"/>
    <property type="match status" value="2"/>
</dbReference>
<dbReference type="Proteomes" id="UP000199494">
    <property type="component" value="Unassembled WGS sequence"/>
</dbReference>
<organism evidence="1 2">
    <name type="scientific">Prauserella marina</name>
    <dbReference type="NCBI Taxonomy" id="530584"/>
    <lineage>
        <taxon>Bacteria</taxon>
        <taxon>Bacillati</taxon>
        <taxon>Actinomycetota</taxon>
        <taxon>Actinomycetes</taxon>
        <taxon>Pseudonocardiales</taxon>
        <taxon>Pseudonocardiaceae</taxon>
        <taxon>Prauserella</taxon>
    </lineage>
</organism>
<dbReference type="InterPro" id="IPR000485">
    <property type="entry name" value="AsnC-type_HTH_dom"/>
</dbReference>
<dbReference type="EMBL" id="FMZE01000001">
    <property type="protein sequence ID" value="SDC27876.1"/>
    <property type="molecule type" value="Genomic_DNA"/>
</dbReference>
<dbReference type="SUPFAM" id="SSF54909">
    <property type="entry name" value="Dimeric alpha+beta barrel"/>
    <property type="match status" value="2"/>
</dbReference>
<keyword evidence="1" id="KW-0238">DNA-binding</keyword>
<dbReference type="SUPFAM" id="SSF46785">
    <property type="entry name" value="Winged helix' DNA-binding domain"/>
    <property type="match status" value="2"/>
</dbReference>
<dbReference type="SMART" id="SM00344">
    <property type="entry name" value="HTH_ASNC"/>
    <property type="match status" value="2"/>
</dbReference>
<dbReference type="KEGG" id="pmad:BAY61_13605"/>
<evidence type="ECO:0000313" key="2">
    <source>
        <dbReference type="Proteomes" id="UP000199494"/>
    </source>
</evidence>
<reference evidence="1 2" key="1">
    <citation type="submission" date="2016-10" db="EMBL/GenBank/DDBJ databases">
        <authorList>
            <person name="de Groot N.N."/>
        </authorList>
    </citation>
    <scope>NUCLEOTIDE SEQUENCE [LARGE SCALE GENOMIC DNA]</scope>
    <source>
        <strain evidence="1 2">CGMCC 4.5506</strain>
    </source>
</reference>
<dbReference type="STRING" id="530584.SAMN05421630_1011106"/>
<dbReference type="PANTHER" id="PTHR30154">
    <property type="entry name" value="LEUCINE-RESPONSIVE REGULATORY PROTEIN"/>
    <property type="match status" value="1"/>
</dbReference>
<evidence type="ECO:0000313" key="1">
    <source>
        <dbReference type="EMBL" id="SDC27876.1"/>
    </source>
</evidence>
<dbReference type="InterPro" id="IPR011008">
    <property type="entry name" value="Dimeric_a/b-barrel"/>
</dbReference>
<keyword evidence="2" id="KW-1185">Reference proteome</keyword>
<dbReference type="Pfam" id="PF01037">
    <property type="entry name" value="AsnC_trans_reg"/>
    <property type="match status" value="2"/>
</dbReference>
<protein>
    <submittedName>
        <fullName evidence="1">DNA-binding transcriptional regulator, Lrp family</fullName>
    </submittedName>
</protein>
<dbReference type="OrthoDB" id="3453230at2"/>
<dbReference type="AlphaFoldDB" id="A0A222VPM7"/>
<dbReference type="InterPro" id="IPR036388">
    <property type="entry name" value="WH-like_DNA-bd_sf"/>
</dbReference>
<dbReference type="GO" id="GO:0043200">
    <property type="term" value="P:response to amino acid"/>
    <property type="evidence" value="ECO:0007669"/>
    <property type="project" value="TreeGrafter"/>
</dbReference>
<proteinExistence type="predicted"/>
<dbReference type="PRINTS" id="PR00033">
    <property type="entry name" value="HTHASNC"/>
</dbReference>
<dbReference type="Gene3D" id="3.30.70.920">
    <property type="match status" value="2"/>
</dbReference>
<gene>
    <name evidence="1" type="ORF">SAMN05421630_1011106</name>
</gene>
<accession>A0A222VPM7</accession>
<dbReference type="Pfam" id="PF13404">
    <property type="entry name" value="HTH_AsnC-type"/>
    <property type="match status" value="2"/>
</dbReference>
<dbReference type="InterPro" id="IPR036390">
    <property type="entry name" value="WH_DNA-bd_sf"/>
</dbReference>
<dbReference type="InterPro" id="IPR019887">
    <property type="entry name" value="Tscrpt_reg_AsnC/Lrp_C"/>
</dbReference>
<dbReference type="GO" id="GO:0043565">
    <property type="term" value="F:sequence-specific DNA binding"/>
    <property type="evidence" value="ECO:0007669"/>
    <property type="project" value="InterPro"/>
</dbReference>
<dbReference type="RefSeq" id="WP_091797881.1">
    <property type="nucleotide sequence ID" value="NZ_CP016353.1"/>
</dbReference>
<name>A0A222VPM7_9PSEU</name>
<dbReference type="PANTHER" id="PTHR30154:SF34">
    <property type="entry name" value="TRANSCRIPTIONAL REGULATOR AZLB"/>
    <property type="match status" value="1"/>
</dbReference>
<dbReference type="InterPro" id="IPR019888">
    <property type="entry name" value="Tscrpt_reg_AsnC-like"/>
</dbReference>
<sequence length="324" mass="34875">MEQLSDLDRRILAALQLDGRSSWAEVARLSGTTESTAARRGGRMLDDGTVRVIGVADPLVCGLGQPVLVKLGCAPGSVRTVIDVLAARADTRFLALSTGNWDVITELVVPSQQALATALIDDLGAIPGVHRSSSALITKTFTMRHDWSKRLLGEPAAQQRSVRTTAPATRVVLDDIDRGLLAAIADDGRRAYRDIAKDLTLGETGVRRRVERLQATRALVFSTLVNPVVLGFHVELLAWLKVDLARLDEIAHLLASRPEVRYVSATAGSADLVCEVVLPEAADIHAFTSRVLGALPGVGSVEIGLELENHKRAYRPFHLAEPPS</sequence>
<dbReference type="GO" id="GO:0005829">
    <property type="term" value="C:cytosol"/>
    <property type="evidence" value="ECO:0007669"/>
    <property type="project" value="TreeGrafter"/>
</dbReference>
<dbReference type="PROSITE" id="PS50956">
    <property type="entry name" value="HTH_ASNC_2"/>
    <property type="match status" value="1"/>
</dbReference>